<organism evidence="2 3">
    <name type="scientific">Rhinopithecimicrobium faecis</name>
    <dbReference type="NCBI Taxonomy" id="2820698"/>
    <lineage>
        <taxon>Bacteria</taxon>
        <taxon>Pseudomonadati</taxon>
        <taxon>Bacteroidota</taxon>
        <taxon>Sphingobacteriia</taxon>
        <taxon>Sphingobacteriales</taxon>
        <taxon>Sphingobacteriaceae</taxon>
        <taxon>Rhinopithecimicrobium</taxon>
    </lineage>
</organism>
<keyword evidence="1" id="KW-0812">Transmembrane</keyword>
<proteinExistence type="predicted"/>
<evidence type="ECO:0000256" key="1">
    <source>
        <dbReference type="SAM" id="Phobius"/>
    </source>
</evidence>
<evidence type="ECO:0008006" key="4">
    <source>
        <dbReference type="Google" id="ProtNLM"/>
    </source>
</evidence>
<dbReference type="EMBL" id="JAGKSB010000002">
    <property type="protein sequence ID" value="MBP3942465.1"/>
    <property type="molecule type" value="Genomic_DNA"/>
</dbReference>
<gene>
    <name evidence="2" type="ORF">J5U18_02610</name>
</gene>
<dbReference type="Proteomes" id="UP000679691">
    <property type="component" value="Unassembled WGS sequence"/>
</dbReference>
<keyword evidence="1" id="KW-1133">Transmembrane helix</keyword>
<keyword evidence="1" id="KW-0472">Membrane</keyword>
<dbReference type="AlphaFoldDB" id="A0A8T4H866"/>
<name>A0A8T4H866_9SPHI</name>
<feature type="transmembrane region" description="Helical" evidence="1">
    <location>
        <begin position="82"/>
        <end position="101"/>
    </location>
</feature>
<sequence>MNTHFQLTRIQNYLSGRMNASEMHALEREALEDPFLQDALEGYKLQQGVDAKQLSLLQQRLARRVERKAVERNQQFFSWQRLAIGAIAGVLFVVACVFMLLKNSLFQVPTTTHDVALTHPFEETIELVQSYSGNGADAFPLNGWHHLNSYFVAHSKVSGVKGKVLINFNISDGHPTTIAVKELALEGATDSVEEALIAELKDLLTAGPTWSGKQGELVIIYH</sequence>
<protein>
    <recommendedName>
        <fullName evidence="4">TonB C-terminal domain-containing protein</fullName>
    </recommendedName>
</protein>
<evidence type="ECO:0000313" key="2">
    <source>
        <dbReference type="EMBL" id="MBP3942465.1"/>
    </source>
</evidence>
<keyword evidence="3" id="KW-1185">Reference proteome</keyword>
<comment type="caution">
    <text evidence="2">The sequence shown here is derived from an EMBL/GenBank/DDBJ whole genome shotgun (WGS) entry which is preliminary data.</text>
</comment>
<accession>A0A8T4H866</accession>
<reference evidence="2" key="1">
    <citation type="submission" date="2021-03" db="EMBL/GenBank/DDBJ databases">
        <authorList>
            <person name="Lu T."/>
            <person name="Wang Q."/>
            <person name="Han X."/>
        </authorList>
    </citation>
    <scope>NUCLEOTIDE SEQUENCE</scope>
    <source>
        <strain evidence="2">WQ 2009</strain>
    </source>
</reference>
<evidence type="ECO:0000313" key="3">
    <source>
        <dbReference type="Proteomes" id="UP000679691"/>
    </source>
</evidence>
<dbReference type="RefSeq" id="WP_353545947.1">
    <property type="nucleotide sequence ID" value="NZ_JAGKSB010000002.1"/>
</dbReference>